<dbReference type="Proteomes" id="UP001193081">
    <property type="component" value="Unassembled WGS sequence"/>
</dbReference>
<feature type="non-terminal residue" evidence="1">
    <location>
        <position position="1"/>
    </location>
</feature>
<keyword evidence="2" id="KW-1185">Reference proteome</keyword>
<protein>
    <submittedName>
        <fullName evidence="1">Uncharacterized protein</fullName>
    </submittedName>
</protein>
<dbReference type="RefSeq" id="WP_205712757.1">
    <property type="nucleotide sequence ID" value="NZ_SIJK02000108.1"/>
</dbReference>
<gene>
    <name evidence="1" type="ORF">EYB53_024400</name>
</gene>
<name>A0ABS4DHG2_9CHLR</name>
<proteinExistence type="predicted"/>
<comment type="caution">
    <text evidence="1">The sequence shown here is derived from an EMBL/GenBank/DDBJ whole genome shotgun (WGS) entry which is preliminary data.</text>
</comment>
<accession>A0ABS4DHG2</accession>
<evidence type="ECO:0000313" key="2">
    <source>
        <dbReference type="Proteomes" id="UP001193081"/>
    </source>
</evidence>
<reference evidence="1 2" key="1">
    <citation type="submission" date="2021-03" db="EMBL/GenBank/DDBJ databases">
        <authorList>
            <person name="Grouzdev D.S."/>
        </authorList>
    </citation>
    <scope>NUCLEOTIDE SEQUENCE [LARGE SCALE GENOMIC DNA]</scope>
    <source>
        <strain evidence="1 2">M50-1</strain>
    </source>
</reference>
<evidence type="ECO:0000313" key="1">
    <source>
        <dbReference type="EMBL" id="MBP1468874.1"/>
    </source>
</evidence>
<organism evidence="1 2">
    <name type="scientific">Candidatus Chloroploca mongolica</name>
    <dbReference type="NCBI Taxonomy" id="2528176"/>
    <lineage>
        <taxon>Bacteria</taxon>
        <taxon>Bacillati</taxon>
        <taxon>Chloroflexota</taxon>
        <taxon>Chloroflexia</taxon>
        <taxon>Chloroflexales</taxon>
        <taxon>Chloroflexineae</taxon>
        <taxon>Oscillochloridaceae</taxon>
        <taxon>Candidatus Chloroploca</taxon>
    </lineage>
</organism>
<sequence length="141" mass="16119">YQTLASLSPSVQRFWGGYSLQNNSVTIGEFIAHLISINNLQDIITNMSKLLGKDFMEIFKATRAQLPMQQTLFEEIDTLAELLSTIAAIFKNRHSFCHEIAMPSEEEDFRPKDYCQKTTEFLWITENVISGLLKTSPSRPK</sequence>
<dbReference type="EMBL" id="SIJK02000108">
    <property type="protein sequence ID" value="MBP1468874.1"/>
    <property type="molecule type" value="Genomic_DNA"/>
</dbReference>